<accession>A0ACC3BQ22</accession>
<protein>
    <submittedName>
        <fullName evidence="1">Uncharacterized protein</fullName>
    </submittedName>
</protein>
<reference evidence="1" key="1">
    <citation type="submission" date="2019-11" db="EMBL/GenBank/DDBJ databases">
        <title>Nori genome reveals adaptations in red seaweeds to the harsh intertidal environment.</title>
        <authorList>
            <person name="Wang D."/>
            <person name="Mao Y."/>
        </authorList>
    </citation>
    <scope>NUCLEOTIDE SEQUENCE</scope>
    <source>
        <tissue evidence="1">Gametophyte</tissue>
    </source>
</reference>
<proteinExistence type="predicted"/>
<dbReference type="Proteomes" id="UP000798662">
    <property type="component" value="Chromosome 1"/>
</dbReference>
<comment type="caution">
    <text evidence="1">The sequence shown here is derived from an EMBL/GenBank/DDBJ whole genome shotgun (WGS) entry which is preliminary data.</text>
</comment>
<evidence type="ECO:0000313" key="2">
    <source>
        <dbReference type="Proteomes" id="UP000798662"/>
    </source>
</evidence>
<evidence type="ECO:0000313" key="1">
    <source>
        <dbReference type="EMBL" id="KAK1859683.1"/>
    </source>
</evidence>
<keyword evidence="2" id="KW-1185">Reference proteome</keyword>
<gene>
    <name evidence="1" type="ORF">I4F81_002277</name>
</gene>
<organism evidence="1 2">
    <name type="scientific">Pyropia yezoensis</name>
    <name type="common">Susabi-nori</name>
    <name type="synonym">Porphyra yezoensis</name>
    <dbReference type="NCBI Taxonomy" id="2788"/>
    <lineage>
        <taxon>Eukaryota</taxon>
        <taxon>Rhodophyta</taxon>
        <taxon>Bangiophyceae</taxon>
        <taxon>Bangiales</taxon>
        <taxon>Bangiaceae</taxon>
        <taxon>Pyropia</taxon>
    </lineage>
</organism>
<name>A0ACC3BQ22_PYRYE</name>
<dbReference type="EMBL" id="CM020618">
    <property type="protein sequence ID" value="KAK1859683.1"/>
    <property type="molecule type" value="Genomic_DNA"/>
</dbReference>
<sequence length="306" mass="32694">MPRPVSQPRRLGGREVGPAGGWRVKGGGSPRGAAAGGHPPPPRNRRQGASIDLPGCRRLCKKQSTHPSLVRDATSRGLRFPLPASRPPTPHPTAHHPRLFCTLDGTWRRSARWASRPPTVSARDAAVSIMQWVRGGGDGWDGGGWRSKGSTRGWRGGGGGLDPTSRPFPPPPTRPRSSRGLWLKPTATQGAMVSAIRGVGGHHLWGVAEGPPDQTQRARRPAHSSGSRDVVDHRDEGLTQREWGKWQIDAPTRHVAVVAGGFKAQLATTRGATRPRPAAAAQLRWRGQQSIRSLHGRGGGGVGTHV</sequence>